<keyword evidence="3" id="KW-0732">Signal</keyword>
<evidence type="ECO:0000313" key="7">
    <source>
        <dbReference type="Proteomes" id="UP000620366"/>
    </source>
</evidence>
<feature type="coiled-coil region" evidence="2">
    <location>
        <begin position="173"/>
        <end position="200"/>
    </location>
</feature>
<dbReference type="Pfam" id="PF25989">
    <property type="entry name" value="YknX_C"/>
    <property type="match status" value="1"/>
</dbReference>
<dbReference type="Proteomes" id="UP000620366">
    <property type="component" value="Unassembled WGS sequence"/>
</dbReference>
<dbReference type="EMBL" id="JACRSP010000002">
    <property type="protein sequence ID" value="MBC8535833.1"/>
    <property type="molecule type" value="Genomic_DNA"/>
</dbReference>
<dbReference type="NCBIfam" id="TIGR01730">
    <property type="entry name" value="RND_mfp"/>
    <property type="match status" value="1"/>
</dbReference>
<comment type="similarity">
    <text evidence="1">Belongs to the membrane fusion protein (MFP) (TC 8.A.1) family.</text>
</comment>
<keyword evidence="7" id="KW-1185">Reference proteome</keyword>
<dbReference type="SUPFAM" id="SSF56954">
    <property type="entry name" value="Outer membrane efflux proteins (OEP)"/>
    <property type="match status" value="1"/>
</dbReference>
<evidence type="ECO:0000256" key="3">
    <source>
        <dbReference type="SAM" id="SignalP"/>
    </source>
</evidence>
<name>A0A926HU12_9FIRM</name>
<keyword evidence="2" id="KW-0175">Coiled coil</keyword>
<comment type="caution">
    <text evidence="6">The sequence shown here is derived from an EMBL/GenBank/DDBJ whole genome shotgun (WGS) entry which is preliminary data.</text>
</comment>
<proteinExistence type="inferred from homology"/>
<dbReference type="GO" id="GO:1990281">
    <property type="term" value="C:efflux pump complex"/>
    <property type="evidence" value="ECO:0007669"/>
    <property type="project" value="TreeGrafter"/>
</dbReference>
<dbReference type="InterPro" id="IPR058637">
    <property type="entry name" value="YknX-like_C"/>
</dbReference>
<feature type="domain" description="YknX-like C-terminal permuted SH3-like" evidence="5">
    <location>
        <begin position="318"/>
        <end position="384"/>
    </location>
</feature>
<evidence type="ECO:0000256" key="1">
    <source>
        <dbReference type="ARBA" id="ARBA00009477"/>
    </source>
</evidence>
<feature type="signal peptide" evidence="3">
    <location>
        <begin position="1"/>
        <end position="24"/>
    </location>
</feature>
<dbReference type="PROSITE" id="PS51257">
    <property type="entry name" value="PROKAR_LIPOPROTEIN"/>
    <property type="match status" value="1"/>
</dbReference>
<evidence type="ECO:0000259" key="5">
    <source>
        <dbReference type="Pfam" id="PF25989"/>
    </source>
</evidence>
<evidence type="ECO:0000256" key="2">
    <source>
        <dbReference type="SAM" id="Coils"/>
    </source>
</evidence>
<accession>A0A926HU12</accession>
<gene>
    <name evidence="6" type="ORF">H8695_03900</name>
</gene>
<dbReference type="AlphaFoldDB" id="A0A926HU12"/>
<dbReference type="GO" id="GO:0015562">
    <property type="term" value="F:efflux transmembrane transporter activity"/>
    <property type="evidence" value="ECO:0007669"/>
    <property type="project" value="TreeGrafter"/>
</dbReference>
<dbReference type="Gene3D" id="1.20.1600.10">
    <property type="entry name" value="Outer membrane efflux proteins (OEP)"/>
    <property type="match status" value="1"/>
</dbReference>
<dbReference type="InterPro" id="IPR006143">
    <property type="entry name" value="RND_pump_MFP"/>
</dbReference>
<dbReference type="Pfam" id="PF25954">
    <property type="entry name" value="Beta-barrel_RND_2"/>
    <property type="match status" value="1"/>
</dbReference>
<dbReference type="Gene3D" id="2.40.30.170">
    <property type="match status" value="1"/>
</dbReference>
<protein>
    <submittedName>
        <fullName evidence="6">Efflux RND transporter periplasmic adaptor subunit</fullName>
    </submittedName>
</protein>
<organism evidence="6 7">
    <name type="scientific">Feifania hominis</name>
    <dbReference type="NCBI Taxonomy" id="2763660"/>
    <lineage>
        <taxon>Bacteria</taxon>
        <taxon>Bacillati</taxon>
        <taxon>Bacillota</taxon>
        <taxon>Clostridia</taxon>
        <taxon>Eubacteriales</taxon>
        <taxon>Feifaniaceae</taxon>
        <taxon>Feifania</taxon>
    </lineage>
</organism>
<dbReference type="Gene3D" id="2.40.420.20">
    <property type="match status" value="1"/>
</dbReference>
<sequence>MQTRRILSLILAAACMLTLGGCQSADESPEGDAPTETGVAVQVTQVTLDTVSTENRVSGKIVADSETSIMVASTAKCTEVYVQAGDEVEAGDKICRLDLESTLSSYSAASISYQSAASSYQDQKAIFDKQVALYEKNLKDTRALLEIGAASQAEVDAAELNLMTAKAQRDSTLAQLEAGMQSYKSNMEQLKLVIENVDADGNVIAPVSGTLVSLSAVENGFVSASMPVAVINGVEQMKVSVSVSEALVPKLGIGDEVDVSVSAVDANFTGTVRSVEKTANLQTKLYAVTVSVPADVPGLLSGMSADVTFHTDVSAGAVVVPSEAVLTSGQTQYVYVVEEGLAKYVEVTTGLIGNGVTEITSGLEAGAELVTTGQTYLSDGEPVRIVTVEG</sequence>
<dbReference type="RefSeq" id="WP_249299578.1">
    <property type="nucleotide sequence ID" value="NZ_JACRSP010000002.1"/>
</dbReference>
<dbReference type="InterPro" id="IPR058792">
    <property type="entry name" value="Beta-barrel_RND_2"/>
</dbReference>
<dbReference type="SUPFAM" id="SSF111369">
    <property type="entry name" value="HlyD-like secretion proteins"/>
    <property type="match status" value="1"/>
</dbReference>
<evidence type="ECO:0000313" key="6">
    <source>
        <dbReference type="EMBL" id="MBC8535833.1"/>
    </source>
</evidence>
<reference evidence="6" key="1">
    <citation type="submission" date="2020-08" db="EMBL/GenBank/DDBJ databases">
        <title>Genome public.</title>
        <authorList>
            <person name="Liu C."/>
            <person name="Sun Q."/>
        </authorList>
    </citation>
    <scope>NUCLEOTIDE SEQUENCE</scope>
    <source>
        <strain evidence="6">BX7</strain>
    </source>
</reference>
<evidence type="ECO:0000259" key="4">
    <source>
        <dbReference type="Pfam" id="PF25954"/>
    </source>
</evidence>
<feature type="domain" description="CusB-like beta-barrel" evidence="4">
    <location>
        <begin position="239"/>
        <end position="311"/>
    </location>
</feature>
<feature type="chain" id="PRO_5039018549" evidence="3">
    <location>
        <begin position="25"/>
        <end position="390"/>
    </location>
</feature>
<dbReference type="PANTHER" id="PTHR30469">
    <property type="entry name" value="MULTIDRUG RESISTANCE PROTEIN MDTA"/>
    <property type="match status" value="1"/>
</dbReference>